<keyword evidence="7" id="KW-1185">Reference proteome</keyword>
<dbReference type="NCBIfam" id="NF005372">
    <property type="entry name" value="PRK06914.1"/>
    <property type="match status" value="1"/>
</dbReference>
<dbReference type="CDD" id="cd05374">
    <property type="entry name" value="17beta-HSD-like_SDR_c"/>
    <property type="match status" value="1"/>
</dbReference>
<dbReference type="SUPFAM" id="SSF51735">
    <property type="entry name" value="NAD(P)-binding Rossmann-fold domains"/>
    <property type="match status" value="1"/>
</dbReference>
<dbReference type="InterPro" id="IPR002347">
    <property type="entry name" value="SDR_fam"/>
</dbReference>
<sequence length="283" mass="31229">MRRADPGAVALVTGCSSGFGLLICVELALRGFTVIAGMRRPEAKGKLMDAAQEAGVAEHVHVIELDVTLEEQVKQVVELIHERYGRIDVLVNNAGTAYGGFIEAIPLEVWREQMDANFIGVVSVTQTVLPLMREQQKGRIIQMSSISGIMGFPGFGPYASSKFALEGFSECLALEMKPFGIDVILIEPGSYGTPIWDKGFSQMSTKDNSPYRGMLEKVMTFSKQSAEQGGDPRDVARLVAYTALRRSPSMRYALPHATRMMIAVKILLPDRLFQRILSMVLWK</sequence>
<evidence type="ECO:0000313" key="6">
    <source>
        <dbReference type="EMBL" id="GAF08665.1"/>
    </source>
</evidence>
<keyword evidence="2" id="KW-0560">Oxidoreductase</keyword>
<keyword evidence="4" id="KW-1133">Transmembrane helix</keyword>
<dbReference type="PANTHER" id="PTHR43976:SF16">
    <property type="entry name" value="SHORT-CHAIN DEHYDROGENASE_REDUCTASE FAMILY PROTEIN"/>
    <property type="match status" value="1"/>
</dbReference>
<name>W7YCN5_9BACL</name>
<proteinExistence type="inferred from homology"/>
<accession>W7YCN5</accession>
<evidence type="ECO:0000256" key="4">
    <source>
        <dbReference type="SAM" id="Phobius"/>
    </source>
</evidence>
<dbReference type="eggNOG" id="COG1028">
    <property type="taxonomic scope" value="Bacteria"/>
</dbReference>
<dbReference type="GO" id="GO:0008206">
    <property type="term" value="P:bile acid metabolic process"/>
    <property type="evidence" value="ECO:0007669"/>
    <property type="project" value="UniProtKB-ARBA"/>
</dbReference>
<dbReference type="STRING" id="1236976.JCM16418_2752"/>
<dbReference type="OrthoDB" id="9775296at2"/>
<dbReference type="PANTHER" id="PTHR43976">
    <property type="entry name" value="SHORT CHAIN DEHYDROGENASE"/>
    <property type="match status" value="1"/>
</dbReference>
<evidence type="ECO:0000259" key="5">
    <source>
        <dbReference type="SMART" id="SM00822"/>
    </source>
</evidence>
<dbReference type="PROSITE" id="PS00061">
    <property type="entry name" value="ADH_SHORT"/>
    <property type="match status" value="1"/>
</dbReference>
<feature type="transmembrane region" description="Helical" evidence="4">
    <location>
        <begin position="6"/>
        <end position="29"/>
    </location>
</feature>
<comment type="similarity">
    <text evidence="1 3">Belongs to the short-chain dehydrogenases/reductases (SDR) family.</text>
</comment>
<organism evidence="6 7">
    <name type="scientific">Paenibacillus pini JCM 16418</name>
    <dbReference type="NCBI Taxonomy" id="1236976"/>
    <lineage>
        <taxon>Bacteria</taxon>
        <taxon>Bacillati</taxon>
        <taxon>Bacillota</taxon>
        <taxon>Bacilli</taxon>
        <taxon>Bacillales</taxon>
        <taxon>Paenibacillaceae</taxon>
        <taxon>Paenibacillus</taxon>
    </lineage>
</organism>
<dbReference type="Proteomes" id="UP000019364">
    <property type="component" value="Unassembled WGS sequence"/>
</dbReference>
<feature type="domain" description="Ketoreductase" evidence="5">
    <location>
        <begin position="8"/>
        <end position="189"/>
    </location>
</feature>
<dbReference type="InterPro" id="IPR057326">
    <property type="entry name" value="KR_dom"/>
</dbReference>
<keyword evidence="4" id="KW-0812">Transmembrane</keyword>
<reference evidence="6 7" key="1">
    <citation type="journal article" date="2014" name="Genome Announc.">
        <title>Draft Genome Sequence of Paenibacillus pini JCM 16418T, Isolated from the Rhizosphere of Pine Tree.</title>
        <authorList>
            <person name="Yuki M."/>
            <person name="Oshima K."/>
            <person name="Suda W."/>
            <person name="Oshida Y."/>
            <person name="Kitamura K."/>
            <person name="Iida Y."/>
            <person name="Hattori M."/>
            <person name="Ohkuma M."/>
        </authorList>
    </citation>
    <scope>NUCLEOTIDE SEQUENCE [LARGE SCALE GENOMIC DNA]</scope>
    <source>
        <strain evidence="6 7">JCM 16418</strain>
    </source>
</reference>
<dbReference type="InterPro" id="IPR036291">
    <property type="entry name" value="NAD(P)-bd_dom_sf"/>
</dbReference>
<dbReference type="PRINTS" id="PR00080">
    <property type="entry name" value="SDRFAMILY"/>
</dbReference>
<keyword evidence="4" id="KW-0472">Membrane</keyword>
<gene>
    <name evidence="6" type="ORF">JCM16418_2752</name>
</gene>
<dbReference type="InterPro" id="IPR020904">
    <property type="entry name" value="Sc_DH/Rdtase_CS"/>
</dbReference>
<evidence type="ECO:0000256" key="1">
    <source>
        <dbReference type="ARBA" id="ARBA00006484"/>
    </source>
</evidence>
<dbReference type="GO" id="GO:0016491">
    <property type="term" value="F:oxidoreductase activity"/>
    <property type="evidence" value="ECO:0007669"/>
    <property type="project" value="UniProtKB-KW"/>
</dbReference>
<evidence type="ECO:0000256" key="2">
    <source>
        <dbReference type="ARBA" id="ARBA00023002"/>
    </source>
</evidence>
<evidence type="ECO:0000256" key="3">
    <source>
        <dbReference type="RuleBase" id="RU000363"/>
    </source>
</evidence>
<dbReference type="InterPro" id="IPR051911">
    <property type="entry name" value="SDR_oxidoreductase"/>
</dbReference>
<dbReference type="Pfam" id="PF00106">
    <property type="entry name" value="adh_short"/>
    <property type="match status" value="1"/>
</dbReference>
<dbReference type="SMART" id="SM00822">
    <property type="entry name" value="PKS_KR"/>
    <property type="match status" value="1"/>
</dbReference>
<protein>
    <submittedName>
        <fullName evidence="6">3-oxoacyl-[acyl-carrier protein] reductase</fullName>
    </submittedName>
</protein>
<dbReference type="Gene3D" id="3.40.50.720">
    <property type="entry name" value="NAD(P)-binding Rossmann-like Domain"/>
    <property type="match status" value="1"/>
</dbReference>
<dbReference type="FunFam" id="3.40.50.720:FF:000084">
    <property type="entry name" value="Short-chain dehydrogenase reductase"/>
    <property type="match status" value="1"/>
</dbReference>
<evidence type="ECO:0000313" key="7">
    <source>
        <dbReference type="Proteomes" id="UP000019364"/>
    </source>
</evidence>
<dbReference type="EMBL" id="BAVZ01000007">
    <property type="protein sequence ID" value="GAF08665.1"/>
    <property type="molecule type" value="Genomic_DNA"/>
</dbReference>
<dbReference type="PRINTS" id="PR00081">
    <property type="entry name" value="GDHRDH"/>
</dbReference>
<comment type="caution">
    <text evidence="6">The sequence shown here is derived from an EMBL/GenBank/DDBJ whole genome shotgun (WGS) entry which is preliminary data.</text>
</comment>
<dbReference type="AlphaFoldDB" id="W7YCN5"/>
<dbReference type="RefSeq" id="WP_036649233.1">
    <property type="nucleotide sequence ID" value="NZ_BAVZ01000007.1"/>
</dbReference>